<evidence type="ECO:0000313" key="2">
    <source>
        <dbReference type="EMBL" id="VDM71661.1"/>
    </source>
</evidence>
<protein>
    <submittedName>
        <fullName evidence="2">Uncharacterized protein</fullName>
    </submittedName>
</protein>
<name>A0A3P7IEM7_STRVU</name>
<feature type="region of interest" description="Disordered" evidence="1">
    <location>
        <begin position="62"/>
        <end position="105"/>
    </location>
</feature>
<feature type="compositionally biased region" description="Polar residues" evidence="1">
    <location>
        <begin position="80"/>
        <end position="105"/>
    </location>
</feature>
<evidence type="ECO:0000313" key="3">
    <source>
        <dbReference type="Proteomes" id="UP000270094"/>
    </source>
</evidence>
<dbReference type="EMBL" id="UYYB01021479">
    <property type="protein sequence ID" value="VDM71661.1"/>
    <property type="molecule type" value="Genomic_DNA"/>
</dbReference>
<keyword evidence="3" id="KW-1185">Reference proteome</keyword>
<accession>A0A3P7IEM7</accession>
<dbReference type="Proteomes" id="UP000270094">
    <property type="component" value="Unassembled WGS sequence"/>
</dbReference>
<feature type="region of interest" description="Disordered" evidence="1">
    <location>
        <begin position="1"/>
        <end position="41"/>
    </location>
</feature>
<sequence length="105" mass="11471">MPSPILQSGMMSPVSTQSPLSHQMLSPQQKPQTVPSTGQQQLQDVRRQGIMLGQDQIRGQFSHTVTTVPSNKRPNEMGRQIQSVPNSPASLAISTPPQSVQVRLM</sequence>
<feature type="compositionally biased region" description="Polar residues" evidence="1">
    <location>
        <begin position="62"/>
        <end position="72"/>
    </location>
</feature>
<organism evidence="2 3">
    <name type="scientific">Strongylus vulgaris</name>
    <name type="common">Blood worm</name>
    <dbReference type="NCBI Taxonomy" id="40348"/>
    <lineage>
        <taxon>Eukaryota</taxon>
        <taxon>Metazoa</taxon>
        <taxon>Ecdysozoa</taxon>
        <taxon>Nematoda</taxon>
        <taxon>Chromadorea</taxon>
        <taxon>Rhabditida</taxon>
        <taxon>Rhabditina</taxon>
        <taxon>Rhabditomorpha</taxon>
        <taxon>Strongyloidea</taxon>
        <taxon>Strongylidae</taxon>
        <taxon>Strongylus</taxon>
    </lineage>
</organism>
<reference evidence="2 3" key="1">
    <citation type="submission" date="2018-11" db="EMBL/GenBank/DDBJ databases">
        <authorList>
            <consortium name="Pathogen Informatics"/>
        </authorList>
    </citation>
    <scope>NUCLEOTIDE SEQUENCE [LARGE SCALE GENOMIC DNA]</scope>
</reference>
<gene>
    <name evidence="2" type="ORF">SVUK_LOCUS6659</name>
</gene>
<proteinExistence type="predicted"/>
<dbReference type="AlphaFoldDB" id="A0A3P7IEM7"/>
<dbReference type="OrthoDB" id="5977486at2759"/>
<evidence type="ECO:0000256" key="1">
    <source>
        <dbReference type="SAM" id="MobiDB-lite"/>
    </source>
</evidence>